<reference evidence="9 10" key="1">
    <citation type="submission" date="2024-08" db="EMBL/GenBank/DDBJ databases">
        <title>Gnathostoma spinigerum genome.</title>
        <authorList>
            <person name="Gonzalez-Bertolin B."/>
            <person name="Monzon S."/>
            <person name="Zaballos A."/>
            <person name="Jimenez P."/>
            <person name="Dekumyoy P."/>
            <person name="Varona S."/>
            <person name="Cuesta I."/>
            <person name="Sumanam S."/>
            <person name="Adisakwattana P."/>
            <person name="Gasser R.B."/>
            <person name="Hernandez-Gonzalez A."/>
            <person name="Young N.D."/>
            <person name="Perteguer M.J."/>
        </authorList>
    </citation>
    <scope>NUCLEOTIDE SEQUENCE [LARGE SCALE GENOMIC DNA]</scope>
    <source>
        <strain evidence="9">AL3</strain>
        <tissue evidence="9">Liver</tissue>
    </source>
</reference>
<name>A0ABD6EN49_9BILA</name>
<proteinExistence type="inferred from homology"/>
<comment type="subcellular location">
    <subcellularLocation>
        <location evidence="1">Cell projection</location>
        <location evidence="1">Cilium</location>
    </subcellularLocation>
</comment>
<evidence type="ECO:0000256" key="1">
    <source>
        <dbReference type="ARBA" id="ARBA00004138"/>
    </source>
</evidence>
<dbReference type="InterPro" id="IPR031139">
    <property type="entry name" value="RPGRIP1_fam"/>
</dbReference>
<evidence type="ECO:0000256" key="5">
    <source>
        <dbReference type="ARBA" id="ARBA00023273"/>
    </source>
</evidence>
<dbReference type="Proteomes" id="UP001608902">
    <property type="component" value="Unassembled WGS sequence"/>
</dbReference>
<evidence type="ECO:0000256" key="4">
    <source>
        <dbReference type="ARBA" id="ARBA00023069"/>
    </source>
</evidence>
<organism evidence="9 10">
    <name type="scientific">Gnathostoma spinigerum</name>
    <dbReference type="NCBI Taxonomy" id="75299"/>
    <lineage>
        <taxon>Eukaryota</taxon>
        <taxon>Metazoa</taxon>
        <taxon>Ecdysozoa</taxon>
        <taxon>Nematoda</taxon>
        <taxon>Chromadorea</taxon>
        <taxon>Rhabditida</taxon>
        <taxon>Spirurina</taxon>
        <taxon>Gnathostomatomorpha</taxon>
        <taxon>Gnathostomatoidea</taxon>
        <taxon>Gnathostomatidae</taxon>
        <taxon>Gnathostoma</taxon>
    </lineage>
</organism>
<dbReference type="GO" id="GO:0005929">
    <property type="term" value="C:cilium"/>
    <property type="evidence" value="ECO:0007669"/>
    <property type="project" value="UniProtKB-SubCell"/>
</dbReference>
<feature type="domain" description="RPGR-interacting protein 1 first C2" evidence="8">
    <location>
        <begin position="503"/>
        <end position="581"/>
    </location>
</feature>
<sequence>MVVRPSVEKWTRAELEDQFLHLYQEHHDLKVKYNEQEKRLKLLTVRLRRDFVGKDFSVVETAARCRELEKENNLLLQKLKTLKYQLLTYTRPSGRSQRTSALTSRSTARSSVGPPTRRPDPFKDHTTPDRNTESRADNKPTSNKTTLSNEKSIVDEELWKENRATRRFSAQHLTSESTIEEKTVIIKLNRQLREKIDECSDLTLKLSRAEEQFSKLRNEFDSAIEAHQQTKANLMEAEKHLESLRSESDVTSSRSNKSVQMYEKELEIVREEVRILRESNEKLVQNSLSSQTLTDAVVETQITLRKRIAELETQLTDALRNHEETVKQLNIARKQRDQLEKRIKEVENSTNERKSIVDASRTDRNGFDGRHPSSVEISQVYGDISSIIESHMRRSATEGIFDEDMKKDEQIEKWKTLYAGLQTENAKLRDMLLTQHKVNEESSNQVALANQNSIRNKEEYERKLNELVEELNRRAKRVQMLQNQIRSIAYSGQEPIETRLSESHISDGSNETVLRITKMKILDYGIKYLGSVQPLVFLSIEFFDFELETTPMLKGPETAFDYTATYDVVVSNLFIHYLETVMVYPSFFPLI</sequence>
<gene>
    <name evidence="9" type="ORF">AB6A40_008092</name>
</gene>
<feature type="coiled-coil region" evidence="6">
    <location>
        <begin position="411"/>
        <end position="484"/>
    </location>
</feature>
<feature type="coiled-coil region" evidence="6">
    <location>
        <begin position="58"/>
        <end position="85"/>
    </location>
</feature>
<dbReference type="Pfam" id="PF11618">
    <property type="entry name" value="C2-C2_1"/>
    <property type="match status" value="1"/>
</dbReference>
<dbReference type="AlphaFoldDB" id="A0ABD6EN49"/>
<evidence type="ECO:0000313" key="10">
    <source>
        <dbReference type="Proteomes" id="UP001608902"/>
    </source>
</evidence>
<protein>
    <recommendedName>
        <fullName evidence="8">RPGR-interacting protein 1 first C2 domain-containing protein</fullName>
    </recommendedName>
</protein>
<dbReference type="InterPro" id="IPR035892">
    <property type="entry name" value="C2_domain_sf"/>
</dbReference>
<evidence type="ECO:0000256" key="6">
    <source>
        <dbReference type="SAM" id="Coils"/>
    </source>
</evidence>
<keyword evidence="3 6" id="KW-0175">Coiled coil</keyword>
<evidence type="ECO:0000256" key="7">
    <source>
        <dbReference type="SAM" id="MobiDB-lite"/>
    </source>
</evidence>
<comment type="caution">
    <text evidence="9">The sequence shown here is derived from an EMBL/GenBank/DDBJ whole genome shotgun (WGS) entry which is preliminary data.</text>
</comment>
<dbReference type="GO" id="GO:0005856">
    <property type="term" value="C:cytoskeleton"/>
    <property type="evidence" value="ECO:0007669"/>
    <property type="project" value="UniProtKB-ARBA"/>
</dbReference>
<dbReference type="SUPFAM" id="SSF49562">
    <property type="entry name" value="C2 domain (Calcium/lipid-binding domain, CaLB)"/>
    <property type="match status" value="1"/>
</dbReference>
<accession>A0ABD6EN49</accession>
<dbReference type="InterPro" id="IPR021656">
    <property type="entry name" value="C2-C2_1"/>
</dbReference>
<evidence type="ECO:0000259" key="8">
    <source>
        <dbReference type="Pfam" id="PF11618"/>
    </source>
</evidence>
<evidence type="ECO:0000313" key="9">
    <source>
        <dbReference type="EMBL" id="MFH4981383.1"/>
    </source>
</evidence>
<feature type="compositionally biased region" description="Low complexity" evidence="7">
    <location>
        <begin position="93"/>
        <end position="111"/>
    </location>
</feature>
<dbReference type="PANTHER" id="PTHR14240:SF1">
    <property type="entry name" value="PROTEIN FANTOM-RELATED"/>
    <property type="match status" value="1"/>
</dbReference>
<feature type="region of interest" description="Disordered" evidence="7">
    <location>
        <begin position="93"/>
        <end position="153"/>
    </location>
</feature>
<comment type="similarity">
    <text evidence="2">Belongs to the RPGRIP1 family.</text>
</comment>
<dbReference type="PANTHER" id="PTHR14240">
    <property type="entry name" value="RETINITIS PIGMENTOSA GTPASE REGULATOR-INTERACTING PROTEIN"/>
    <property type="match status" value="1"/>
</dbReference>
<feature type="compositionally biased region" description="Basic and acidic residues" evidence="7">
    <location>
        <begin position="117"/>
        <end position="138"/>
    </location>
</feature>
<feature type="region of interest" description="Disordered" evidence="7">
    <location>
        <begin position="345"/>
        <end position="371"/>
    </location>
</feature>
<evidence type="ECO:0000256" key="2">
    <source>
        <dbReference type="ARBA" id="ARBA00006042"/>
    </source>
</evidence>
<keyword evidence="10" id="KW-1185">Reference proteome</keyword>
<dbReference type="Gene3D" id="2.60.40.150">
    <property type="entry name" value="C2 domain"/>
    <property type="match status" value="1"/>
</dbReference>
<feature type="compositionally biased region" description="Polar residues" evidence="7">
    <location>
        <begin position="139"/>
        <end position="151"/>
    </location>
</feature>
<dbReference type="EMBL" id="JBGFUD010007094">
    <property type="protein sequence ID" value="MFH4981383.1"/>
    <property type="molecule type" value="Genomic_DNA"/>
</dbReference>
<evidence type="ECO:0000256" key="3">
    <source>
        <dbReference type="ARBA" id="ARBA00023054"/>
    </source>
</evidence>
<keyword evidence="5" id="KW-0966">Cell projection</keyword>
<keyword evidence="4" id="KW-0969">Cilium</keyword>